<protein>
    <submittedName>
        <fullName evidence="1">P27 family phage terminase small subunit</fullName>
    </submittedName>
</protein>
<dbReference type="InterPro" id="IPR006448">
    <property type="entry name" value="Phage_term_ssu_P27"/>
</dbReference>
<proteinExistence type="predicted"/>
<accession>A0A9W7QHC2</accession>
<dbReference type="EMBL" id="WBPP01000011">
    <property type="protein sequence ID" value="KAB2397473.1"/>
    <property type="molecule type" value="Genomic_DNA"/>
</dbReference>
<evidence type="ECO:0000313" key="2">
    <source>
        <dbReference type="Proteomes" id="UP000475765"/>
    </source>
</evidence>
<sequence>MSRKHIPIHLRQGNKSGLTQEKKQQIQEQELAMSKCKEALENPSVLYEMDNITRKYYFFILQWLKDAGMYSILSSIDVISLHQMAKALAMVDECDKEIKQLGMFINTAIGSTKKPNPALNERRQSLRTFYSIASEFGLTPSSRAALAQNANETMFIESINLDGIENGANNLWESISKEEH</sequence>
<dbReference type="Proteomes" id="UP000475765">
    <property type="component" value="Unassembled WGS sequence"/>
</dbReference>
<name>A0A9W7QHC2_BACCE</name>
<dbReference type="AlphaFoldDB" id="A0A9W7QHC2"/>
<dbReference type="RefSeq" id="WP_151522713.1">
    <property type="nucleotide sequence ID" value="NZ_WBPL01000007.1"/>
</dbReference>
<dbReference type="Pfam" id="PF05119">
    <property type="entry name" value="Terminase_4"/>
    <property type="match status" value="1"/>
</dbReference>
<organism evidence="1 2">
    <name type="scientific">Bacillus cereus</name>
    <dbReference type="NCBI Taxonomy" id="1396"/>
    <lineage>
        <taxon>Bacteria</taxon>
        <taxon>Bacillati</taxon>
        <taxon>Bacillota</taxon>
        <taxon>Bacilli</taxon>
        <taxon>Bacillales</taxon>
        <taxon>Bacillaceae</taxon>
        <taxon>Bacillus</taxon>
        <taxon>Bacillus cereus group</taxon>
    </lineage>
</organism>
<reference evidence="1 2" key="1">
    <citation type="submission" date="2019-10" db="EMBL/GenBank/DDBJ databases">
        <title>Bacillus from the desert of Cuatro Cinegas, Coahuila.</title>
        <authorList>
            <person name="Olmedo-Alvarez G."/>
            <person name="Saldana S."/>
            <person name="Barcelo D."/>
        </authorList>
    </citation>
    <scope>NUCLEOTIDE SEQUENCE [LARGE SCALE GENOMIC DNA]</scope>
    <source>
        <strain evidence="1 2">CH417_13T</strain>
    </source>
</reference>
<comment type="caution">
    <text evidence="1">The sequence shown here is derived from an EMBL/GenBank/DDBJ whole genome shotgun (WGS) entry which is preliminary data.</text>
</comment>
<evidence type="ECO:0000313" key="1">
    <source>
        <dbReference type="EMBL" id="KAB2397473.1"/>
    </source>
</evidence>
<gene>
    <name evidence="1" type="ORF">F8172_10430</name>
</gene>